<feature type="domain" description="Integrase catalytic" evidence="1">
    <location>
        <begin position="1"/>
        <end position="123"/>
    </location>
</feature>
<dbReference type="Gene3D" id="3.30.420.10">
    <property type="entry name" value="Ribonuclease H-like superfamily/Ribonuclease H"/>
    <property type="match status" value="1"/>
</dbReference>
<accession>A0ABD0AJ26</accession>
<dbReference type="PANTHER" id="PTHR10948">
    <property type="entry name" value="TRANSPOSASE"/>
    <property type="match status" value="1"/>
</dbReference>
<evidence type="ECO:0000313" key="2">
    <source>
        <dbReference type="EMBL" id="GHN34856.1"/>
    </source>
</evidence>
<sequence length="130" mass="15423">MIKIEDKTSASVMKAFDKLREYYGSKWNQIFKSITTDNGSEFADLSDLEQVSKTIVYYAHPYTSCDKGSVERHNGLIRRYIPKGDRMDKYSVEDIAKIEVWCNSLPRKILNYKTPEEYFDTELDRIYRRR</sequence>
<evidence type="ECO:0000313" key="3">
    <source>
        <dbReference type="Proteomes" id="UP001054884"/>
    </source>
</evidence>
<dbReference type="SUPFAM" id="SSF53098">
    <property type="entry name" value="Ribonuclease H-like"/>
    <property type="match status" value="1"/>
</dbReference>
<dbReference type="InterPro" id="IPR051917">
    <property type="entry name" value="Transposase-Integrase"/>
</dbReference>
<dbReference type="Proteomes" id="UP001054884">
    <property type="component" value="Unassembled WGS sequence"/>
</dbReference>
<dbReference type="PANTHER" id="PTHR10948:SF23">
    <property type="entry name" value="TRANSPOSASE INSI FOR INSERTION SEQUENCE ELEMENT IS30A-RELATED"/>
    <property type="match status" value="1"/>
</dbReference>
<dbReference type="InterPro" id="IPR036397">
    <property type="entry name" value="RNaseH_sf"/>
</dbReference>
<reference evidence="2 3" key="1">
    <citation type="journal article" date="2022" name="J. Dairy Sci.">
        <title>Genetic diversity of Lactobacillus delbrueckii isolated from raw milk in Hokkaido, Japan.</title>
        <authorList>
            <person name="Tsuchihashi H."/>
            <person name="Ichikawa A."/>
            <person name="Takeda M."/>
            <person name="Koizumi A."/>
            <person name="Mizoguchi C."/>
            <person name="Ishida T."/>
            <person name="Kimura K."/>
        </authorList>
    </citation>
    <scope>NUCLEOTIDE SEQUENCE [LARGE SCALE GENOMIC DNA]</scope>
    <source>
        <strain evidence="2 3">ME-791</strain>
    </source>
</reference>
<dbReference type="InterPro" id="IPR012337">
    <property type="entry name" value="RNaseH-like_sf"/>
</dbReference>
<protein>
    <recommendedName>
        <fullName evidence="1">Integrase catalytic domain-containing protein</fullName>
    </recommendedName>
</protein>
<gene>
    <name evidence="2" type="ORF">ME791_20080</name>
</gene>
<evidence type="ECO:0000259" key="1">
    <source>
        <dbReference type="PROSITE" id="PS50994"/>
    </source>
</evidence>
<dbReference type="InterPro" id="IPR001584">
    <property type="entry name" value="Integrase_cat-core"/>
</dbReference>
<comment type="caution">
    <text evidence="2">The sequence shown here is derived from an EMBL/GenBank/DDBJ whole genome shotgun (WGS) entry which is preliminary data.</text>
</comment>
<dbReference type="InterPro" id="IPR053392">
    <property type="entry name" value="Transposase_IS30-like"/>
</dbReference>
<dbReference type="PROSITE" id="PS50994">
    <property type="entry name" value="INTEGRASE"/>
    <property type="match status" value="1"/>
</dbReference>
<name>A0ABD0AJ26_9LACO</name>
<dbReference type="EMBL" id="BNHY01000109">
    <property type="protein sequence ID" value="GHN34856.1"/>
    <property type="molecule type" value="Genomic_DNA"/>
</dbReference>
<proteinExistence type="predicted"/>
<dbReference type="AlphaFoldDB" id="A0ABD0AJ26"/>
<organism evidence="2 3">
    <name type="scientific">Lactobacillus delbrueckii</name>
    <dbReference type="NCBI Taxonomy" id="1584"/>
    <lineage>
        <taxon>Bacteria</taxon>
        <taxon>Bacillati</taxon>
        <taxon>Bacillota</taxon>
        <taxon>Bacilli</taxon>
        <taxon>Lactobacillales</taxon>
        <taxon>Lactobacillaceae</taxon>
        <taxon>Lactobacillus</taxon>
    </lineage>
</organism>
<dbReference type="NCBIfam" id="NF033563">
    <property type="entry name" value="transpos_IS30"/>
    <property type="match status" value="1"/>
</dbReference>